<organism evidence="10 11">
    <name type="scientific">Natronosporangium hydrolyticum</name>
    <dbReference type="NCBI Taxonomy" id="2811111"/>
    <lineage>
        <taxon>Bacteria</taxon>
        <taxon>Bacillati</taxon>
        <taxon>Actinomycetota</taxon>
        <taxon>Actinomycetes</taxon>
        <taxon>Micromonosporales</taxon>
        <taxon>Micromonosporaceae</taxon>
        <taxon>Natronosporangium</taxon>
    </lineage>
</organism>
<name>A0A895YKP4_9ACTN</name>
<evidence type="ECO:0000256" key="5">
    <source>
        <dbReference type="ARBA" id="ARBA00022692"/>
    </source>
</evidence>
<evidence type="ECO:0000313" key="11">
    <source>
        <dbReference type="Proteomes" id="UP000662857"/>
    </source>
</evidence>
<dbReference type="AlphaFoldDB" id="A0A895YKP4"/>
<feature type="region of interest" description="Disordered" evidence="8">
    <location>
        <begin position="1"/>
        <end position="22"/>
    </location>
</feature>
<sequence>MSRRSIPPARATIRPASGPGTASSDLPAAAGRFWLVLLLALILLAVLMVWSLGVGTVRLNPTEVVAALTGDPVAGFHHHIVVGLRLPRVLIAAVAGGMLGLAGGLLQAATRNTLAEPSLLGVSGGAVLALVATLVVTGLDSLPGPVAAVAALVGAFAAGGLVYSLSWARQTSPVRLVLDGVLISAMLSSVVSVLLLWDGSLFAAVLRWVVGSLNGRVWQDWALLWPWALLAVPAGLLLHRSASTLWLGDDIAAATGLPVGRARLLVFAAATVLTAGAVAAVGAVGFIGLLAPHIARLVVGSHPRRVLPLACLTGGALLVGADLLAEGLTALWPETGVQNRATLPAGAVTALLGGPVLVALLARHRFEGRR</sequence>
<feature type="transmembrane region" description="Helical" evidence="9">
    <location>
        <begin position="306"/>
        <end position="325"/>
    </location>
</feature>
<dbReference type="CDD" id="cd06550">
    <property type="entry name" value="TM_ABC_iron-siderophores_like"/>
    <property type="match status" value="1"/>
</dbReference>
<evidence type="ECO:0000256" key="8">
    <source>
        <dbReference type="SAM" id="MobiDB-lite"/>
    </source>
</evidence>
<protein>
    <submittedName>
        <fullName evidence="10">Iron ABC transporter permease</fullName>
    </submittedName>
</protein>
<proteinExistence type="inferred from homology"/>
<accession>A0A895YKP4</accession>
<feature type="transmembrane region" description="Helical" evidence="9">
    <location>
        <begin position="251"/>
        <end position="273"/>
    </location>
</feature>
<keyword evidence="6 9" id="KW-1133">Transmembrane helix</keyword>
<evidence type="ECO:0000256" key="6">
    <source>
        <dbReference type="ARBA" id="ARBA00022989"/>
    </source>
</evidence>
<dbReference type="GO" id="GO:0022857">
    <property type="term" value="F:transmembrane transporter activity"/>
    <property type="evidence" value="ECO:0007669"/>
    <property type="project" value="InterPro"/>
</dbReference>
<dbReference type="InterPro" id="IPR037294">
    <property type="entry name" value="ABC_BtuC-like"/>
</dbReference>
<dbReference type="Pfam" id="PF01032">
    <property type="entry name" value="FecCD"/>
    <property type="match status" value="1"/>
</dbReference>
<feature type="transmembrane region" description="Helical" evidence="9">
    <location>
        <begin position="345"/>
        <end position="362"/>
    </location>
</feature>
<evidence type="ECO:0000256" key="4">
    <source>
        <dbReference type="ARBA" id="ARBA00022475"/>
    </source>
</evidence>
<dbReference type="RefSeq" id="WP_239678065.1">
    <property type="nucleotide sequence ID" value="NZ_CP070499.1"/>
</dbReference>
<evidence type="ECO:0000256" key="3">
    <source>
        <dbReference type="ARBA" id="ARBA00022448"/>
    </source>
</evidence>
<feature type="transmembrane region" description="Helical" evidence="9">
    <location>
        <begin position="89"/>
        <end position="106"/>
    </location>
</feature>
<dbReference type="SUPFAM" id="SSF81345">
    <property type="entry name" value="ABC transporter involved in vitamin B12 uptake, BtuC"/>
    <property type="match status" value="1"/>
</dbReference>
<feature type="transmembrane region" description="Helical" evidence="9">
    <location>
        <begin position="33"/>
        <end position="53"/>
    </location>
</feature>
<dbReference type="PANTHER" id="PTHR30472:SF37">
    <property type="entry name" value="FE(3+) DICITRATE TRANSPORT SYSTEM PERMEASE PROTEIN FECD-RELATED"/>
    <property type="match status" value="1"/>
</dbReference>
<feature type="transmembrane region" description="Helical" evidence="9">
    <location>
        <begin position="176"/>
        <end position="197"/>
    </location>
</feature>
<dbReference type="KEGG" id="nhy:JQS43_05945"/>
<keyword evidence="4" id="KW-1003">Cell membrane</keyword>
<comment type="similarity">
    <text evidence="2">Belongs to the binding-protein-dependent transport system permease family. FecCD subfamily.</text>
</comment>
<evidence type="ECO:0000313" key="10">
    <source>
        <dbReference type="EMBL" id="QSB15873.1"/>
    </source>
</evidence>
<dbReference type="GO" id="GO:0005886">
    <property type="term" value="C:plasma membrane"/>
    <property type="evidence" value="ECO:0007669"/>
    <property type="project" value="UniProtKB-SubCell"/>
</dbReference>
<dbReference type="PANTHER" id="PTHR30472">
    <property type="entry name" value="FERRIC ENTEROBACTIN TRANSPORT SYSTEM PERMEASE PROTEIN"/>
    <property type="match status" value="1"/>
</dbReference>
<feature type="transmembrane region" description="Helical" evidence="9">
    <location>
        <begin position="279"/>
        <end position="299"/>
    </location>
</feature>
<gene>
    <name evidence="10" type="ORF">JQS43_05945</name>
</gene>
<feature type="transmembrane region" description="Helical" evidence="9">
    <location>
        <begin position="217"/>
        <end position="239"/>
    </location>
</feature>
<dbReference type="GO" id="GO:0033214">
    <property type="term" value="P:siderophore-iron import into cell"/>
    <property type="evidence" value="ECO:0007669"/>
    <property type="project" value="TreeGrafter"/>
</dbReference>
<feature type="transmembrane region" description="Helical" evidence="9">
    <location>
        <begin position="145"/>
        <end position="164"/>
    </location>
</feature>
<comment type="subcellular location">
    <subcellularLocation>
        <location evidence="1">Cell membrane</location>
        <topology evidence="1">Multi-pass membrane protein</topology>
    </subcellularLocation>
</comment>
<feature type="transmembrane region" description="Helical" evidence="9">
    <location>
        <begin position="118"/>
        <end position="139"/>
    </location>
</feature>
<evidence type="ECO:0000256" key="7">
    <source>
        <dbReference type="ARBA" id="ARBA00023136"/>
    </source>
</evidence>
<keyword evidence="11" id="KW-1185">Reference proteome</keyword>
<dbReference type="Proteomes" id="UP000662857">
    <property type="component" value="Chromosome"/>
</dbReference>
<evidence type="ECO:0000256" key="9">
    <source>
        <dbReference type="SAM" id="Phobius"/>
    </source>
</evidence>
<evidence type="ECO:0000256" key="1">
    <source>
        <dbReference type="ARBA" id="ARBA00004651"/>
    </source>
</evidence>
<dbReference type="InterPro" id="IPR000522">
    <property type="entry name" value="ABC_transptr_permease_BtuC"/>
</dbReference>
<dbReference type="EMBL" id="CP070499">
    <property type="protein sequence ID" value="QSB15873.1"/>
    <property type="molecule type" value="Genomic_DNA"/>
</dbReference>
<keyword evidence="7 9" id="KW-0472">Membrane</keyword>
<keyword evidence="3" id="KW-0813">Transport</keyword>
<reference evidence="10" key="1">
    <citation type="submission" date="2021-02" db="EMBL/GenBank/DDBJ databases">
        <title>Natrosporangium hydrolyticum gen. nov., sp. nov, a haloalkaliphilic actinobacterium from a soda solonchak soil.</title>
        <authorList>
            <person name="Sorokin D.Y."/>
            <person name="Khijniak T.V."/>
            <person name="Zakharycheva A.P."/>
            <person name="Boueva O.V."/>
            <person name="Ariskina E.V."/>
            <person name="Hahnke R.L."/>
            <person name="Bunk B."/>
            <person name="Sproer C."/>
            <person name="Schumann P."/>
            <person name="Evtushenko L.I."/>
            <person name="Kublanov I.V."/>
        </authorList>
    </citation>
    <scope>NUCLEOTIDE SEQUENCE</scope>
    <source>
        <strain evidence="10">DSM 106523</strain>
    </source>
</reference>
<keyword evidence="5 9" id="KW-0812">Transmembrane</keyword>
<evidence type="ECO:0000256" key="2">
    <source>
        <dbReference type="ARBA" id="ARBA00007935"/>
    </source>
</evidence>
<dbReference type="Gene3D" id="1.10.3470.10">
    <property type="entry name" value="ABC transporter involved in vitamin B12 uptake, BtuC"/>
    <property type="match status" value="1"/>
</dbReference>